<evidence type="ECO:0000256" key="1">
    <source>
        <dbReference type="SAM" id="MobiDB-lite"/>
    </source>
</evidence>
<dbReference type="PANTHER" id="PTHR44240">
    <property type="entry name" value="DNAJ DOMAIN (PROKARYOTIC HEAT SHOCK PROTEIN)-RELATED"/>
    <property type="match status" value="1"/>
</dbReference>
<sequence>MIAASSSSLLCSSSPSFLGTTITLDSPPPPFSCVRFRSPRFSAAYTSSAERTRPPRLSSTKMASSASFYEMLGLPMGATYQEIKTAYRRLARVCHPDVVAVDRKNTSADEFMKIHAAYSTLSDPEKRADYDRKLFFSTQQRPFRSPSSTSASTASAGASSMSGFSGFSRRTWETDQCW</sequence>
<dbReference type="PROSITE" id="PS00636">
    <property type="entry name" value="DNAJ_1"/>
    <property type="match status" value="1"/>
</dbReference>
<dbReference type="RefSeq" id="XP_010271559.1">
    <property type="nucleotide sequence ID" value="XM_010273257.2"/>
</dbReference>
<dbReference type="Gene3D" id="1.10.287.110">
    <property type="entry name" value="DnaJ domain"/>
    <property type="match status" value="1"/>
</dbReference>
<name>A0A1U8B6N7_NELNU</name>
<dbReference type="InterPro" id="IPR001623">
    <property type="entry name" value="DnaJ_domain"/>
</dbReference>
<dbReference type="InterPro" id="IPR036869">
    <property type="entry name" value="J_dom_sf"/>
</dbReference>
<dbReference type="KEGG" id="nnu:104607589"/>
<dbReference type="AlphaFoldDB" id="A0A1U8B6N7"/>
<dbReference type="PRINTS" id="PR00625">
    <property type="entry name" value="JDOMAIN"/>
</dbReference>
<evidence type="ECO:0000313" key="3">
    <source>
        <dbReference type="RefSeq" id="XP_010271559.1"/>
    </source>
</evidence>
<keyword evidence="2" id="KW-1185">Reference proteome</keyword>
<feature type="region of interest" description="Disordered" evidence="1">
    <location>
        <begin position="140"/>
        <end position="178"/>
    </location>
</feature>
<dbReference type="Proteomes" id="UP000189703">
    <property type="component" value="Unplaced"/>
</dbReference>
<dbReference type="Pfam" id="PF00226">
    <property type="entry name" value="DnaJ"/>
    <property type="match status" value="1"/>
</dbReference>
<dbReference type="GeneID" id="104607589"/>
<dbReference type="PROSITE" id="PS50076">
    <property type="entry name" value="DNAJ_2"/>
    <property type="match status" value="1"/>
</dbReference>
<dbReference type="FunCoup" id="A0A1U8B6N7">
    <property type="interactions" value="499"/>
</dbReference>
<proteinExistence type="predicted"/>
<dbReference type="GO" id="GO:0009507">
    <property type="term" value="C:chloroplast"/>
    <property type="evidence" value="ECO:0000318"/>
    <property type="project" value="GO_Central"/>
</dbReference>
<protein>
    <submittedName>
        <fullName evidence="3">Chaperone protein dnaJ 11, chloroplastic-like</fullName>
    </submittedName>
</protein>
<dbReference type="STRING" id="4432.A0A1U8B6N7"/>
<evidence type="ECO:0000313" key="2">
    <source>
        <dbReference type="Proteomes" id="UP000189703"/>
    </source>
</evidence>
<dbReference type="SMART" id="SM00271">
    <property type="entry name" value="DnaJ"/>
    <property type="match status" value="1"/>
</dbReference>
<dbReference type="InterPro" id="IPR018253">
    <property type="entry name" value="DnaJ_domain_CS"/>
</dbReference>
<dbReference type="PANTHER" id="PTHR44240:SF10">
    <property type="entry name" value="J DOMAIN-CONTAINING PROTEIN"/>
    <property type="match status" value="1"/>
</dbReference>
<dbReference type="eggNOG" id="KOG0712">
    <property type="taxonomic scope" value="Eukaryota"/>
</dbReference>
<gene>
    <name evidence="3" type="primary">LOC104607589</name>
</gene>
<dbReference type="OMA" id="FSYTCAE"/>
<dbReference type="SUPFAM" id="SSF46565">
    <property type="entry name" value="Chaperone J-domain"/>
    <property type="match status" value="1"/>
</dbReference>
<dbReference type="OrthoDB" id="445556at2759"/>
<dbReference type="CDD" id="cd06257">
    <property type="entry name" value="DnaJ"/>
    <property type="match status" value="1"/>
</dbReference>
<reference evidence="3" key="1">
    <citation type="submission" date="2025-08" db="UniProtKB">
        <authorList>
            <consortium name="RefSeq"/>
        </authorList>
    </citation>
    <scope>IDENTIFICATION</scope>
</reference>
<accession>A0A1U8B6N7</accession>
<feature type="compositionally biased region" description="Low complexity" evidence="1">
    <location>
        <begin position="143"/>
        <end position="169"/>
    </location>
</feature>
<organism evidence="2 3">
    <name type="scientific">Nelumbo nucifera</name>
    <name type="common">Sacred lotus</name>
    <dbReference type="NCBI Taxonomy" id="4432"/>
    <lineage>
        <taxon>Eukaryota</taxon>
        <taxon>Viridiplantae</taxon>
        <taxon>Streptophyta</taxon>
        <taxon>Embryophyta</taxon>
        <taxon>Tracheophyta</taxon>
        <taxon>Spermatophyta</taxon>
        <taxon>Magnoliopsida</taxon>
        <taxon>Proteales</taxon>
        <taxon>Nelumbonaceae</taxon>
        <taxon>Nelumbo</taxon>
    </lineage>
</organism>
<dbReference type="InterPro" id="IPR052276">
    <property type="entry name" value="Diphthamide-biosynth_chaperone"/>
</dbReference>